<protein>
    <submittedName>
        <fullName evidence="3">Uncharacterized protein</fullName>
    </submittedName>
</protein>
<gene>
    <name evidence="3" type="ORF">BGZ65_004477</name>
</gene>
<dbReference type="Pfam" id="PF13540">
    <property type="entry name" value="RCC1_2"/>
    <property type="match status" value="1"/>
</dbReference>
<feature type="compositionally biased region" description="Low complexity" evidence="2">
    <location>
        <begin position="289"/>
        <end position="299"/>
    </location>
</feature>
<dbReference type="Gene3D" id="2.130.10.30">
    <property type="entry name" value="Regulator of chromosome condensation 1/beta-lactamase-inhibitor protein II"/>
    <property type="match status" value="1"/>
</dbReference>
<proteinExistence type="predicted"/>
<dbReference type="GO" id="GO:0034551">
    <property type="term" value="P:mitochondrial respiratory chain complex III assembly"/>
    <property type="evidence" value="ECO:0007669"/>
    <property type="project" value="TreeGrafter"/>
</dbReference>
<evidence type="ECO:0000256" key="2">
    <source>
        <dbReference type="SAM" id="MobiDB-lite"/>
    </source>
</evidence>
<name>A0A9P6LU77_9FUNG</name>
<dbReference type="PANTHER" id="PTHR47563:SF1">
    <property type="entry name" value="PROTEIN FMP25, MITOCHONDRIAL"/>
    <property type="match status" value="1"/>
</dbReference>
<dbReference type="OrthoDB" id="10256179at2759"/>
<comment type="caution">
    <text evidence="3">The sequence shown here is derived from an EMBL/GenBank/DDBJ whole genome shotgun (WGS) entry which is preliminary data.</text>
</comment>
<dbReference type="InterPro" id="IPR000408">
    <property type="entry name" value="Reg_chr_condens"/>
</dbReference>
<dbReference type="PROSITE" id="PS50012">
    <property type="entry name" value="RCC1_3"/>
    <property type="match status" value="1"/>
</dbReference>
<dbReference type="AlphaFoldDB" id="A0A9P6LU77"/>
<evidence type="ECO:0000313" key="4">
    <source>
        <dbReference type="Proteomes" id="UP000749646"/>
    </source>
</evidence>
<sequence length="323" mass="34520">MLMLTSEGRVFGSEDGLSASQIGHADFQQSRILEIACGEIHSLARDDQGRCWAWGTNGFGQLAQGAYSHANLKLAQPTLVKDIFGSAGGAECVKVAAGGQTSYVVIKEDNKFKVRSAGMGQWGQLGDGTYTHIQGSLVTITPLSNLEEYKEDEKKMMPIGIHDFAIGPTHAFAVLDNAIAEDSASHKTVVTHGRDVLSWGQNTYYQLLTGKRINRTEPSYALPLDSDVLQPADKAIAAIAQGKKPGSDSRTSLDPTNRLQLMPAQSRMDKQAAPTTANTKGKQENTRQANAGSGSSSNGYSVEKVELKIVAGNNVSGVYCRSA</sequence>
<feature type="region of interest" description="Disordered" evidence="2">
    <location>
        <begin position="262"/>
        <end position="299"/>
    </location>
</feature>
<dbReference type="SUPFAM" id="SSF50985">
    <property type="entry name" value="RCC1/BLIP-II"/>
    <property type="match status" value="1"/>
</dbReference>
<dbReference type="EMBL" id="JAAAHW010009423">
    <property type="protein sequence ID" value="KAF9941232.1"/>
    <property type="molecule type" value="Genomic_DNA"/>
</dbReference>
<organism evidence="3 4">
    <name type="scientific">Modicella reniformis</name>
    <dbReference type="NCBI Taxonomy" id="1440133"/>
    <lineage>
        <taxon>Eukaryota</taxon>
        <taxon>Fungi</taxon>
        <taxon>Fungi incertae sedis</taxon>
        <taxon>Mucoromycota</taxon>
        <taxon>Mortierellomycotina</taxon>
        <taxon>Mortierellomycetes</taxon>
        <taxon>Mortierellales</taxon>
        <taxon>Mortierellaceae</taxon>
        <taxon>Modicella</taxon>
    </lineage>
</organism>
<evidence type="ECO:0000313" key="3">
    <source>
        <dbReference type="EMBL" id="KAF9941232.1"/>
    </source>
</evidence>
<keyword evidence="4" id="KW-1185">Reference proteome</keyword>
<accession>A0A9P6LU77</accession>
<dbReference type="InterPro" id="IPR009091">
    <property type="entry name" value="RCC1/BLIP-II"/>
</dbReference>
<reference evidence="3" key="1">
    <citation type="journal article" date="2020" name="Fungal Divers.">
        <title>Resolving the Mortierellaceae phylogeny through synthesis of multi-gene phylogenetics and phylogenomics.</title>
        <authorList>
            <person name="Vandepol N."/>
            <person name="Liber J."/>
            <person name="Desiro A."/>
            <person name="Na H."/>
            <person name="Kennedy M."/>
            <person name="Barry K."/>
            <person name="Grigoriev I.V."/>
            <person name="Miller A.N."/>
            <person name="O'Donnell K."/>
            <person name="Stajich J.E."/>
            <person name="Bonito G."/>
        </authorList>
    </citation>
    <scope>NUCLEOTIDE SEQUENCE</scope>
    <source>
        <strain evidence="3">MES-2147</strain>
    </source>
</reference>
<dbReference type="GO" id="GO:0005743">
    <property type="term" value="C:mitochondrial inner membrane"/>
    <property type="evidence" value="ECO:0007669"/>
    <property type="project" value="TreeGrafter"/>
</dbReference>
<evidence type="ECO:0000256" key="1">
    <source>
        <dbReference type="PROSITE-ProRule" id="PRU00235"/>
    </source>
</evidence>
<dbReference type="Proteomes" id="UP000749646">
    <property type="component" value="Unassembled WGS sequence"/>
</dbReference>
<feature type="repeat" description="RCC1" evidence="1">
    <location>
        <begin position="49"/>
        <end position="108"/>
    </location>
</feature>
<dbReference type="InterPro" id="IPR053245">
    <property type="entry name" value="MitoProcess-Associated"/>
</dbReference>
<dbReference type="PANTHER" id="PTHR47563">
    <property type="entry name" value="PROTEIN FMP25, MITOCHONDRIAL"/>
    <property type="match status" value="1"/>
</dbReference>